<dbReference type="PANTHER" id="PTHR47092:SF1">
    <property type="entry name" value="CHROMATIN REMODELING REGULATOR CECR2"/>
    <property type="match status" value="1"/>
</dbReference>
<evidence type="ECO:0000259" key="3">
    <source>
        <dbReference type="PROSITE" id="PS50014"/>
    </source>
</evidence>
<proteinExistence type="predicted"/>
<dbReference type="PROSITE" id="PS50014">
    <property type="entry name" value="BROMODOMAIN_2"/>
    <property type="match status" value="1"/>
</dbReference>
<name>A0A3B5LM57_9TELE</name>
<sequence>MTMQLIYAWPFLEPVDDSYAPNYHDIIQTPMDLSTIEKKLGDGEYVAKEEFIADVKLMFENCVEYNGEDSGKPSASQTCINTMQMQLTALSY</sequence>
<dbReference type="InterPro" id="IPR036427">
    <property type="entry name" value="Bromodomain-like_sf"/>
</dbReference>
<dbReference type="Ensembl" id="ENSXCOT00000009045.1">
    <property type="protein sequence ID" value="ENSXCOP00000008939.1"/>
    <property type="gene ID" value="ENSXCOG00000006492.1"/>
</dbReference>
<dbReference type="Gene3D" id="1.20.920.10">
    <property type="entry name" value="Bromodomain-like"/>
    <property type="match status" value="1"/>
</dbReference>
<dbReference type="InterPro" id="IPR029614">
    <property type="entry name" value="CECR2"/>
</dbReference>
<dbReference type="GO" id="GO:0007338">
    <property type="term" value="P:single fertilization"/>
    <property type="evidence" value="ECO:0007669"/>
    <property type="project" value="TreeGrafter"/>
</dbReference>
<dbReference type="PANTHER" id="PTHR47092">
    <property type="entry name" value="CAT EYE SYNDROME CRITICAL REGION PROTEIN 2"/>
    <property type="match status" value="1"/>
</dbReference>
<dbReference type="AlphaFoldDB" id="A0A3B5LM57"/>
<dbReference type="InterPro" id="IPR018359">
    <property type="entry name" value="Bromodomain_CS"/>
</dbReference>
<dbReference type="GO" id="GO:0006338">
    <property type="term" value="P:chromatin remodeling"/>
    <property type="evidence" value="ECO:0007669"/>
    <property type="project" value="InterPro"/>
</dbReference>
<reference evidence="4" key="2">
    <citation type="submission" date="2025-09" db="UniProtKB">
        <authorList>
            <consortium name="Ensembl"/>
        </authorList>
    </citation>
    <scope>IDENTIFICATION</scope>
</reference>
<evidence type="ECO:0000313" key="5">
    <source>
        <dbReference type="Proteomes" id="UP000261380"/>
    </source>
</evidence>
<reference evidence="4" key="1">
    <citation type="submission" date="2025-08" db="UniProtKB">
        <authorList>
            <consortium name="Ensembl"/>
        </authorList>
    </citation>
    <scope>IDENTIFICATION</scope>
</reference>
<dbReference type="PROSITE" id="PS00633">
    <property type="entry name" value="BROMODOMAIN_1"/>
    <property type="match status" value="1"/>
</dbReference>
<dbReference type="Proteomes" id="UP000261380">
    <property type="component" value="Unplaced"/>
</dbReference>
<dbReference type="Pfam" id="PF00439">
    <property type="entry name" value="Bromodomain"/>
    <property type="match status" value="1"/>
</dbReference>
<accession>A0A3B5LM57</accession>
<evidence type="ECO:0000313" key="4">
    <source>
        <dbReference type="Ensembl" id="ENSXCOP00000008939.1"/>
    </source>
</evidence>
<dbReference type="SUPFAM" id="SSF47370">
    <property type="entry name" value="Bromodomain"/>
    <property type="match status" value="1"/>
</dbReference>
<dbReference type="GO" id="GO:0090537">
    <property type="term" value="C:CERF complex"/>
    <property type="evidence" value="ECO:0007669"/>
    <property type="project" value="InterPro"/>
</dbReference>
<dbReference type="InterPro" id="IPR001487">
    <property type="entry name" value="Bromodomain"/>
</dbReference>
<keyword evidence="1 2" id="KW-0103">Bromodomain</keyword>
<evidence type="ECO:0000256" key="1">
    <source>
        <dbReference type="ARBA" id="ARBA00023117"/>
    </source>
</evidence>
<protein>
    <recommendedName>
        <fullName evidence="3">Bromo domain-containing protein</fullName>
    </recommendedName>
</protein>
<keyword evidence="5" id="KW-1185">Reference proteome</keyword>
<evidence type="ECO:0000256" key="2">
    <source>
        <dbReference type="PROSITE-ProRule" id="PRU00035"/>
    </source>
</evidence>
<dbReference type="PRINTS" id="PR00503">
    <property type="entry name" value="BROMODOMAIN"/>
</dbReference>
<dbReference type="SMART" id="SM00297">
    <property type="entry name" value="BROMO"/>
    <property type="match status" value="1"/>
</dbReference>
<organism evidence="4 5">
    <name type="scientific">Xiphophorus couchianus</name>
    <name type="common">Monterrey platyfish</name>
    <dbReference type="NCBI Taxonomy" id="32473"/>
    <lineage>
        <taxon>Eukaryota</taxon>
        <taxon>Metazoa</taxon>
        <taxon>Chordata</taxon>
        <taxon>Craniata</taxon>
        <taxon>Vertebrata</taxon>
        <taxon>Euteleostomi</taxon>
        <taxon>Actinopterygii</taxon>
        <taxon>Neopterygii</taxon>
        <taxon>Teleostei</taxon>
        <taxon>Neoteleostei</taxon>
        <taxon>Acanthomorphata</taxon>
        <taxon>Ovalentaria</taxon>
        <taxon>Atherinomorphae</taxon>
        <taxon>Cyprinodontiformes</taxon>
        <taxon>Poeciliidae</taxon>
        <taxon>Poeciliinae</taxon>
        <taxon>Xiphophorus</taxon>
    </lineage>
</organism>
<dbReference type="GeneTree" id="ENSGT00940000166757"/>
<feature type="domain" description="Bromo" evidence="3">
    <location>
        <begin position="3"/>
        <end position="73"/>
    </location>
</feature>